<feature type="region of interest" description="Disordered" evidence="1">
    <location>
        <begin position="54"/>
        <end position="73"/>
    </location>
</feature>
<dbReference type="RefSeq" id="XP_022285589.1">
    <property type="nucleotide sequence ID" value="XM_022429373.1"/>
</dbReference>
<evidence type="ECO:0000256" key="1">
    <source>
        <dbReference type="SAM" id="MobiDB-lite"/>
    </source>
</evidence>
<organism evidence="2 3">
    <name type="scientific">Pochonia chlamydosporia 170</name>
    <dbReference type="NCBI Taxonomy" id="1380566"/>
    <lineage>
        <taxon>Eukaryota</taxon>
        <taxon>Fungi</taxon>
        <taxon>Dikarya</taxon>
        <taxon>Ascomycota</taxon>
        <taxon>Pezizomycotina</taxon>
        <taxon>Sordariomycetes</taxon>
        <taxon>Hypocreomycetidae</taxon>
        <taxon>Hypocreales</taxon>
        <taxon>Clavicipitaceae</taxon>
        <taxon>Pochonia</taxon>
    </lineage>
</organism>
<protein>
    <submittedName>
        <fullName evidence="2">Uncharacterized protein</fullName>
    </submittedName>
</protein>
<dbReference type="Proteomes" id="UP000078397">
    <property type="component" value="Unassembled WGS sequence"/>
</dbReference>
<dbReference type="AlphaFoldDB" id="A0A219AQU3"/>
<accession>A0A219AQU3</accession>
<name>A0A219AQU3_METCM</name>
<dbReference type="GeneID" id="33936614"/>
<dbReference type="KEGG" id="pchm:VFPPC_17684"/>
<comment type="caution">
    <text evidence="2">The sequence shown here is derived from an EMBL/GenBank/DDBJ whole genome shotgun (WGS) entry which is preliminary data.</text>
</comment>
<reference evidence="2 3" key="1">
    <citation type="journal article" date="2016" name="PLoS Pathog.">
        <title>Biosynthesis of antibiotic leucinostatins in bio-control fungus Purpureocillium lilacinum and their inhibition on phytophthora revealed by genome mining.</title>
        <authorList>
            <person name="Wang G."/>
            <person name="Liu Z."/>
            <person name="Lin R."/>
            <person name="Li E."/>
            <person name="Mao Z."/>
            <person name="Ling J."/>
            <person name="Yang Y."/>
            <person name="Yin W.B."/>
            <person name="Xie B."/>
        </authorList>
    </citation>
    <scope>NUCLEOTIDE SEQUENCE [LARGE SCALE GENOMIC DNA]</scope>
    <source>
        <strain evidence="2">170</strain>
    </source>
</reference>
<dbReference type="EMBL" id="LSBJ02000003">
    <property type="protein sequence ID" value="OWT43140.1"/>
    <property type="molecule type" value="Genomic_DNA"/>
</dbReference>
<gene>
    <name evidence="2" type="ORF">VFPPC_17684</name>
</gene>
<sequence>MPSLPPRSSSLASKLLKAFNPVTTVADVIARQVAAAYSPPILLTLPRRKKAVMHEMTPIRTDSRGGSRRVTPPWRIDATRPIYPSNLPFLPDVNSNSSYVINDSELSIPEKKRRKKK</sequence>
<keyword evidence="3" id="KW-1185">Reference proteome</keyword>
<evidence type="ECO:0000313" key="3">
    <source>
        <dbReference type="Proteomes" id="UP000078397"/>
    </source>
</evidence>
<proteinExistence type="predicted"/>
<evidence type="ECO:0000313" key="2">
    <source>
        <dbReference type="EMBL" id="OWT43140.1"/>
    </source>
</evidence>